<comment type="subcellular location">
    <subcellularLocation>
        <location evidence="1">Cell envelope</location>
    </subcellularLocation>
</comment>
<accession>A0A4Q7L4Y1</accession>
<evidence type="ECO:0000256" key="4">
    <source>
        <dbReference type="SAM" id="SignalP"/>
    </source>
</evidence>
<dbReference type="Pfam" id="PF13407">
    <property type="entry name" value="Peripla_BP_4"/>
    <property type="match status" value="1"/>
</dbReference>
<evidence type="ECO:0000256" key="1">
    <source>
        <dbReference type="ARBA" id="ARBA00004196"/>
    </source>
</evidence>
<reference evidence="6 7" key="1">
    <citation type="submission" date="2019-02" db="EMBL/GenBank/DDBJ databases">
        <title>Genomic Encyclopedia of Type Strains, Phase IV (KMG-IV): sequencing the most valuable type-strain genomes for metagenomic binning, comparative biology and taxonomic classification.</title>
        <authorList>
            <person name="Goeker M."/>
        </authorList>
    </citation>
    <scope>NUCLEOTIDE SEQUENCE [LARGE SCALE GENOMIC DNA]</scope>
    <source>
        <strain evidence="6 7">DSM 101727</strain>
    </source>
</reference>
<organism evidence="6 7">
    <name type="scientific">Herbihabitans rhizosphaerae</name>
    <dbReference type="NCBI Taxonomy" id="1872711"/>
    <lineage>
        <taxon>Bacteria</taxon>
        <taxon>Bacillati</taxon>
        <taxon>Actinomycetota</taxon>
        <taxon>Actinomycetes</taxon>
        <taxon>Pseudonocardiales</taxon>
        <taxon>Pseudonocardiaceae</taxon>
        <taxon>Herbihabitans</taxon>
    </lineage>
</organism>
<dbReference type="SUPFAM" id="SSF53822">
    <property type="entry name" value="Periplasmic binding protein-like I"/>
    <property type="match status" value="1"/>
</dbReference>
<evidence type="ECO:0000256" key="2">
    <source>
        <dbReference type="ARBA" id="ARBA00007639"/>
    </source>
</evidence>
<proteinExistence type="inferred from homology"/>
<comment type="similarity">
    <text evidence="2">Belongs to the bacterial solute-binding protein 2 family.</text>
</comment>
<gene>
    <name evidence="6" type="ORF">EV193_102271</name>
</gene>
<dbReference type="EMBL" id="SGWQ01000002">
    <property type="protein sequence ID" value="RZS43292.1"/>
    <property type="molecule type" value="Genomic_DNA"/>
</dbReference>
<feature type="signal peptide" evidence="4">
    <location>
        <begin position="1"/>
        <end position="23"/>
    </location>
</feature>
<dbReference type="GO" id="GO:0030246">
    <property type="term" value="F:carbohydrate binding"/>
    <property type="evidence" value="ECO:0007669"/>
    <property type="project" value="UniProtKB-ARBA"/>
</dbReference>
<feature type="domain" description="Periplasmic binding protein" evidence="5">
    <location>
        <begin position="52"/>
        <end position="302"/>
    </location>
</feature>
<dbReference type="GO" id="GO:0030313">
    <property type="term" value="C:cell envelope"/>
    <property type="evidence" value="ECO:0007669"/>
    <property type="project" value="UniProtKB-SubCell"/>
</dbReference>
<comment type="caution">
    <text evidence="6">The sequence shown here is derived from an EMBL/GenBank/DDBJ whole genome shotgun (WGS) entry which is preliminary data.</text>
</comment>
<feature type="chain" id="PRO_5020181442" evidence="4">
    <location>
        <begin position="24"/>
        <end position="334"/>
    </location>
</feature>
<name>A0A4Q7L4Y1_9PSEU</name>
<dbReference type="PANTHER" id="PTHR46847:SF1">
    <property type="entry name" value="D-ALLOSE-BINDING PERIPLASMIC PROTEIN-RELATED"/>
    <property type="match status" value="1"/>
</dbReference>
<dbReference type="CDD" id="cd06308">
    <property type="entry name" value="PBP1_sensor_kinase-like"/>
    <property type="match status" value="1"/>
</dbReference>
<sequence>MTRMARRGAAVTVLAACATLALAGCGTTSEQTGGSAEAGKPEKCGADGKYTIGMSQANRGEPYRVRMDDDVQKAGSKVPQFKVELADAQKDSARQAEQVQTFITQKVNLIIVSPNEAAPLTDIVKKAYNARIPVIVLDRKTTTEDYNQWIGADNIKIGEAAGKYFAEKLLPQGGEILEIRGLSSSTPAGERGDGFRKGAGDKIKIVAQADAEWERDIAVTKATELLRSHPNIKHVYAHNDPMAEGVYKAAEQLGRKDIVVTGIDGLPIDAGGIKAVEAGRLAATFVYPTAGKEAIETAKKILVDCQSVAKQQLLQTELVSKENAQQVYTRLNAG</sequence>
<dbReference type="PROSITE" id="PS51257">
    <property type="entry name" value="PROKAR_LIPOPROTEIN"/>
    <property type="match status" value="1"/>
</dbReference>
<dbReference type="InterPro" id="IPR028082">
    <property type="entry name" value="Peripla_BP_I"/>
</dbReference>
<dbReference type="Gene3D" id="3.40.50.2300">
    <property type="match status" value="2"/>
</dbReference>
<evidence type="ECO:0000313" key="6">
    <source>
        <dbReference type="EMBL" id="RZS43292.1"/>
    </source>
</evidence>
<dbReference type="AlphaFoldDB" id="A0A4Q7L4Y1"/>
<evidence type="ECO:0000313" key="7">
    <source>
        <dbReference type="Proteomes" id="UP000294257"/>
    </source>
</evidence>
<dbReference type="PANTHER" id="PTHR46847">
    <property type="entry name" value="D-ALLOSE-BINDING PERIPLASMIC PROTEIN-RELATED"/>
    <property type="match status" value="1"/>
</dbReference>
<protein>
    <submittedName>
        <fullName evidence="6">Monosaccharide ABC transporter substrate-binding protein (CUT2 family)</fullName>
    </submittedName>
</protein>
<keyword evidence="3 4" id="KW-0732">Signal</keyword>
<evidence type="ECO:0000259" key="5">
    <source>
        <dbReference type="Pfam" id="PF13407"/>
    </source>
</evidence>
<keyword evidence="7" id="KW-1185">Reference proteome</keyword>
<dbReference type="Proteomes" id="UP000294257">
    <property type="component" value="Unassembled WGS sequence"/>
</dbReference>
<evidence type="ECO:0000256" key="3">
    <source>
        <dbReference type="ARBA" id="ARBA00022729"/>
    </source>
</evidence>
<dbReference type="InterPro" id="IPR025997">
    <property type="entry name" value="SBP_2_dom"/>
</dbReference>